<keyword evidence="7" id="KW-1185">Reference proteome</keyword>
<dbReference type="EMBL" id="LT607754">
    <property type="protein sequence ID" value="SCG38488.1"/>
    <property type="molecule type" value="Genomic_DNA"/>
</dbReference>
<protein>
    <submittedName>
        <fullName evidence="6">Transcriptional regulator, GntR family</fullName>
    </submittedName>
</protein>
<name>A0A1C5GXL2_9ACTN</name>
<feature type="region of interest" description="Disordered" evidence="4">
    <location>
        <begin position="1"/>
        <end position="20"/>
    </location>
</feature>
<dbReference type="InterPro" id="IPR000524">
    <property type="entry name" value="Tscrpt_reg_HTH_GntR"/>
</dbReference>
<evidence type="ECO:0000313" key="6">
    <source>
        <dbReference type="EMBL" id="SCG38488.1"/>
    </source>
</evidence>
<proteinExistence type="predicted"/>
<reference evidence="7" key="1">
    <citation type="submission" date="2016-06" db="EMBL/GenBank/DDBJ databases">
        <authorList>
            <person name="Varghese N."/>
            <person name="Submissions Spin"/>
        </authorList>
    </citation>
    <scope>NUCLEOTIDE SEQUENCE [LARGE SCALE GENOMIC DNA]</scope>
    <source>
        <strain evidence="7">DSM 43819</strain>
    </source>
</reference>
<evidence type="ECO:0000256" key="3">
    <source>
        <dbReference type="ARBA" id="ARBA00023163"/>
    </source>
</evidence>
<dbReference type="PRINTS" id="PR00035">
    <property type="entry name" value="HTHGNTR"/>
</dbReference>
<dbReference type="InterPro" id="IPR036390">
    <property type="entry name" value="WH_DNA-bd_sf"/>
</dbReference>
<evidence type="ECO:0000256" key="1">
    <source>
        <dbReference type="ARBA" id="ARBA00023015"/>
    </source>
</evidence>
<evidence type="ECO:0000259" key="5">
    <source>
        <dbReference type="PROSITE" id="PS50949"/>
    </source>
</evidence>
<keyword evidence="1" id="KW-0805">Transcription regulation</keyword>
<dbReference type="PROSITE" id="PS50949">
    <property type="entry name" value="HTH_GNTR"/>
    <property type="match status" value="1"/>
</dbReference>
<dbReference type="InterPro" id="IPR036388">
    <property type="entry name" value="WH-like_DNA-bd_sf"/>
</dbReference>
<dbReference type="CDD" id="cd07377">
    <property type="entry name" value="WHTH_GntR"/>
    <property type="match status" value="1"/>
</dbReference>
<evidence type="ECO:0000256" key="4">
    <source>
        <dbReference type="SAM" id="MobiDB-lite"/>
    </source>
</evidence>
<dbReference type="Gene3D" id="1.10.10.10">
    <property type="entry name" value="Winged helix-like DNA-binding domain superfamily/Winged helix DNA-binding domain"/>
    <property type="match status" value="1"/>
</dbReference>
<dbReference type="GO" id="GO:0003700">
    <property type="term" value="F:DNA-binding transcription factor activity"/>
    <property type="evidence" value="ECO:0007669"/>
    <property type="project" value="InterPro"/>
</dbReference>
<dbReference type="GO" id="GO:0003677">
    <property type="term" value="F:DNA binding"/>
    <property type="evidence" value="ECO:0007669"/>
    <property type="project" value="UniProtKB-KW"/>
</dbReference>
<evidence type="ECO:0000256" key="2">
    <source>
        <dbReference type="ARBA" id="ARBA00023125"/>
    </source>
</evidence>
<keyword evidence="2" id="KW-0238">DNA-binding</keyword>
<dbReference type="SMART" id="SM00345">
    <property type="entry name" value="HTH_GNTR"/>
    <property type="match status" value="1"/>
</dbReference>
<sequence length="288" mass="32326">MTSELENLAGLDPDDPRPPSQQIANVLRAAIRTRKFEPGERLPSQNDLAERYNVARETVKTALRILRDERLIVTRQGSGAFVRAQTERPVGLRPHVEAAFERAHVTIDFAGFSGETLHGVLTEPLDKIRAGLLTPESVTVRILLPDTRQPMALPCLAETQSDDPGVRERAERITRRHTEAIVEAVRELGELGLVKEAVADVRVHRAAPLFKLYILNGEEVFFGFYPVVEHTVTIEGKEVGIFDPMGKDAILFHRAVSDDETSDAQQYVEQARTWFDSMWSTIAHEFQP</sequence>
<dbReference type="InterPro" id="IPR050679">
    <property type="entry name" value="Bact_HTH_transcr_reg"/>
</dbReference>
<organism evidence="6 7">
    <name type="scientific">Micromonospora inositola</name>
    <dbReference type="NCBI Taxonomy" id="47865"/>
    <lineage>
        <taxon>Bacteria</taxon>
        <taxon>Bacillati</taxon>
        <taxon>Actinomycetota</taxon>
        <taxon>Actinomycetes</taxon>
        <taxon>Micromonosporales</taxon>
        <taxon>Micromonosporaceae</taxon>
        <taxon>Micromonospora</taxon>
    </lineage>
</organism>
<dbReference type="PANTHER" id="PTHR44846:SF17">
    <property type="entry name" value="GNTR-FAMILY TRANSCRIPTIONAL REGULATOR"/>
    <property type="match status" value="1"/>
</dbReference>
<dbReference type="AlphaFoldDB" id="A0A1C5GXL2"/>
<dbReference type="GO" id="GO:0045892">
    <property type="term" value="P:negative regulation of DNA-templated transcription"/>
    <property type="evidence" value="ECO:0007669"/>
    <property type="project" value="TreeGrafter"/>
</dbReference>
<keyword evidence="3" id="KW-0804">Transcription</keyword>
<dbReference type="PANTHER" id="PTHR44846">
    <property type="entry name" value="MANNOSYL-D-GLYCERATE TRANSPORT/METABOLISM SYSTEM REPRESSOR MNGR-RELATED"/>
    <property type="match status" value="1"/>
</dbReference>
<feature type="domain" description="HTH gntR-type" evidence="5">
    <location>
        <begin position="17"/>
        <end position="85"/>
    </location>
</feature>
<dbReference type="Pfam" id="PF00392">
    <property type="entry name" value="GntR"/>
    <property type="match status" value="1"/>
</dbReference>
<dbReference type="OrthoDB" id="7363114at2"/>
<accession>A0A1C5GXL2</accession>
<dbReference type="SUPFAM" id="SSF46785">
    <property type="entry name" value="Winged helix' DNA-binding domain"/>
    <property type="match status" value="1"/>
</dbReference>
<dbReference type="Proteomes" id="UP000198221">
    <property type="component" value="Chromosome I"/>
</dbReference>
<gene>
    <name evidence="6" type="ORF">GA0070613_0534</name>
</gene>
<dbReference type="RefSeq" id="WP_089010813.1">
    <property type="nucleotide sequence ID" value="NZ_LT607754.1"/>
</dbReference>
<evidence type="ECO:0000313" key="7">
    <source>
        <dbReference type="Proteomes" id="UP000198221"/>
    </source>
</evidence>